<protein>
    <submittedName>
        <fullName evidence="1">Uncharacterized protein</fullName>
    </submittedName>
</protein>
<name>A0ACC2XDD8_9TREE</name>
<comment type="caution">
    <text evidence="1">The sequence shown here is derived from an EMBL/GenBank/DDBJ whole genome shotgun (WGS) entry which is preliminary data.</text>
</comment>
<evidence type="ECO:0000313" key="1">
    <source>
        <dbReference type="EMBL" id="KAJ9122064.1"/>
    </source>
</evidence>
<keyword evidence="2" id="KW-1185">Reference proteome</keyword>
<reference evidence="1" key="1">
    <citation type="submission" date="2023-04" db="EMBL/GenBank/DDBJ databases">
        <title>Draft Genome sequencing of Naganishia species isolated from polar environments using Oxford Nanopore Technology.</title>
        <authorList>
            <person name="Leo P."/>
            <person name="Venkateswaran K."/>
        </authorList>
    </citation>
    <scope>NUCLEOTIDE SEQUENCE</scope>
    <source>
        <strain evidence="1">DBVPG 5303</strain>
    </source>
</reference>
<accession>A0ACC2XDD8</accession>
<dbReference type="EMBL" id="JASBWV010000015">
    <property type="protein sequence ID" value="KAJ9122064.1"/>
    <property type="molecule type" value="Genomic_DNA"/>
</dbReference>
<evidence type="ECO:0000313" key="2">
    <source>
        <dbReference type="Proteomes" id="UP001234202"/>
    </source>
</evidence>
<organism evidence="1 2">
    <name type="scientific">Naganishia onofrii</name>
    <dbReference type="NCBI Taxonomy" id="1851511"/>
    <lineage>
        <taxon>Eukaryota</taxon>
        <taxon>Fungi</taxon>
        <taxon>Dikarya</taxon>
        <taxon>Basidiomycota</taxon>
        <taxon>Agaricomycotina</taxon>
        <taxon>Tremellomycetes</taxon>
        <taxon>Filobasidiales</taxon>
        <taxon>Filobasidiaceae</taxon>
        <taxon>Naganishia</taxon>
    </lineage>
</organism>
<dbReference type="Proteomes" id="UP001234202">
    <property type="component" value="Unassembled WGS sequence"/>
</dbReference>
<gene>
    <name evidence="1" type="ORF">QFC24_004291</name>
</gene>
<proteinExistence type="predicted"/>
<sequence>MLQCKNLHSLMGNRIAQDKRAAYDRYGPDNGNRPGPSGYGGGGGGMHPDDIFEQMFGFGGGFSFDMGGGGPGGGRGGRQAPRQSKDTEIEYDLTLEEAFVGKKVKLAMERDRTCGQCHGCKKCKGSKITKQKTKLELFIEPGSLDGERIVLTGEGDELPNTPPGDVILRLRVHSHHAFHTGPSGSRDLYYTANITLSESLLGFQRILFYHLDGRGIKVDCPAGERIIKHGDTFFLKGEGMPKNASTHSRAGDLYVKFNVEMPDLQWVRKQQSQLGGSETINVTLPPKKVDQAILEDRITVVKLKECPTGKTFYDEKEARSRPSKGGRAYYDSDDEYGDSQGPSAQCAQQ</sequence>